<organism evidence="2 3">
    <name type="scientific">Saccharibacillus alkalitolerans</name>
    <dbReference type="NCBI Taxonomy" id="2705290"/>
    <lineage>
        <taxon>Bacteria</taxon>
        <taxon>Bacillati</taxon>
        <taxon>Bacillota</taxon>
        <taxon>Bacilli</taxon>
        <taxon>Bacillales</taxon>
        <taxon>Paenibacillaceae</taxon>
        <taxon>Saccharibacillus</taxon>
    </lineage>
</organism>
<dbReference type="Proteomes" id="UP000800303">
    <property type="component" value="Unassembled WGS sequence"/>
</dbReference>
<evidence type="ECO:0000313" key="2">
    <source>
        <dbReference type="EMBL" id="NGZ75811.1"/>
    </source>
</evidence>
<sequence>MERFVLFLHILGSVAMGFYLLAPFVVAQLNRIEGDAKNGVLSMMRSLNTYAQLGLVIQLLTGVYLLLQEDYSMLWMLLSFVLFVLIGAFGGMMAGPMRRALDGIRERREVGSELKKLRVFSALVCVSFVAILFVMTFERLFA</sequence>
<evidence type="ECO:0000256" key="1">
    <source>
        <dbReference type="SAM" id="Phobius"/>
    </source>
</evidence>
<keyword evidence="1" id="KW-1133">Transmembrane helix</keyword>
<feature type="transmembrane region" description="Helical" evidence="1">
    <location>
        <begin position="47"/>
        <end position="67"/>
    </location>
</feature>
<proteinExistence type="predicted"/>
<protein>
    <submittedName>
        <fullName evidence="2">DUF2269 family protein</fullName>
    </submittedName>
</protein>
<name>A0ABX0F4C1_9BACL</name>
<feature type="transmembrane region" description="Helical" evidence="1">
    <location>
        <begin position="117"/>
        <end position="137"/>
    </location>
</feature>
<comment type="caution">
    <text evidence="2">The sequence shown here is derived from an EMBL/GenBank/DDBJ whole genome shotgun (WGS) entry which is preliminary data.</text>
</comment>
<dbReference type="EMBL" id="JAAFGS010000003">
    <property type="protein sequence ID" value="NGZ75811.1"/>
    <property type="molecule type" value="Genomic_DNA"/>
</dbReference>
<feature type="transmembrane region" description="Helical" evidence="1">
    <location>
        <begin position="73"/>
        <end position="96"/>
    </location>
</feature>
<keyword evidence="1" id="KW-0472">Membrane</keyword>
<dbReference type="Pfam" id="PF10027">
    <property type="entry name" value="DUF2269"/>
    <property type="match status" value="1"/>
</dbReference>
<accession>A0ABX0F4C1</accession>
<dbReference type="InterPro" id="IPR018729">
    <property type="entry name" value="DUF2269_transmembrane"/>
</dbReference>
<reference evidence="2 3" key="1">
    <citation type="submission" date="2020-01" db="EMBL/GenBank/DDBJ databases">
        <title>Polyphasic characterisation and genomic insights into a novel alkali tolerant bacterium VR-M41.</title>
        <authorList>
            <person name="Vemuluri V.R."/>
        </authorList>
    </citation>
    <scope>NUCLEOTIDE SEQUENCE [LARGE SCALE GENOMIC DNA]</scope>
    <source>
        <strain evidence="2 3">VR-M41</strain>
    </source>
</reference>
<feature type="transmembrane region" description="Helical" evidence="1">
    <location>
        <begin position="6"/>
        <end position="26"/>
    </location>
</feature>
<keyword evidence="3" id="KW-1185">Reference proteome</keyword>
<evidence type="ECO:0000313" key="3">
    <source>
        <dbReference type="Proteomes" id="UP000800303"/>
    </source>
</evidence>
<dbReference type="RefSeq" id="WP_166274218.1">
    <property type="nucleotide sequence ID" value="NZ_JAAFGS010000003.1"/>
</dbReference>
<keyword evidence="1" id="KW-0812">Transmembrane</keyword>
<gene>
    <name evidence="2" type="ORF">GYN08_10805</name>
</gene>